<dbReference type="Pfam" id="PF01225">
    <property type="entry name" value="Mur_ligase"/>
    <property type="match status" value="1"/>
</dbReference>
<sequence length="470" mass="51801">MIGTNETIFSLQPVPHEVPRSLYLFAFTLFAAHYLMLIEELYKRYQSCSGVSTDTRRIEPNGLFFALKGDSFDGNAFAAAALEKGAAYAVVDDPAVVQDERYLLVEDVLTTLQELARYHRRTFDFPVVGLTGSNGKTTTKELIAAVLSKQYRTYATRGNLNNHIGVPLTLLAIDPNAYDIAVVEMGANHRQEIALLSSIAQPTHGLITNVGKAHLEGFGGMEGVKKGKGELYDYLSKKQGTVFVNAQNETLMEMVSQRRAFAEIVFYRTSTVMEGEPVNPLLVQESPFIVYEGTNGQAVSTHLPGGYNFDNICAALAVGAYFEVPESDAHRAISEYQPDNNRSQVIQKGTNTLYLDAYNANPSSMAAAIENFARLEVPHKMVILGDMLELGPETEAEHRALGELVAQGQFEVVVLAGKLMASALPPLPKAYYFPDKFSLHNWIMDNPRQNTHVLIKGSRGMSLESTVPFF</sequence>
<keyword evidence="17" id="KW-1185">Reference proteome</keyword>
<evidence type="ECO:0000256" key="11">
    <source>
        <dbReference type="RuleBase" id="RU004136"/>
    </source>
</evidence>
<evidence type="ECO:0000259" key="15">
    <source>
        <dbReference type="Pfam" id="PF08245"/>
    </source>
</evidence>
<evidence type="ECO:0000256" key="6">
    <source>
        <dbReference type="ARBA" id="ARBA00022960"/>
    </source>
</evidence>
<dbReference type="GO" id="GO:0009252">
    <property type="term" value="P:peptidoglycan biosynthetic process"/>
    <property type="evidence" value="ECO:0007669"/>
    <property type="project" value="UniProtKB-UniRule"/>
</dbReference>
<dbReference type="InterPro" id="IPR036615">
    <property type="entry name" value="Mur_ligase_C_dom_sf"/>
</dbReference>
<evidence type="ECO:0000256" key="10">
    <source>
        <dbReference type="HAMAP-Rule" id="MF_02019"/>
    </source>
</evidence>
<feature type="domain" description="Mur ligase C-terminal" evidence="14">
    <location>
        <begin position="342"/>
        <end position="459"/>
    </location>
</feature>
<comment type="similarity">
    <text evidence="10">Belongs to the MurCDEF family. MurF subfamily.</text>
</comment>
<evidence type="ECO:0000256" key="2">
    <source>
        <dbReference type="ARBA" id="ARBA00022598"/>
    </source>
</evidence>
<keyword evidence="4 10" id="KW-0547">Nucleotide-binding</keyword>
<dbReference type="SUPFAM" id="SSF63418">
    <property type="entry name" value="MurE/MurF N-terminal domain"/>
    <property type="match status" value="1"/>
</dbReference>
<evidence type="ECO:0000259" key="14">
    <source>
        <dbReference type="Pfam" id="PF02875"/>
    </source>
</evidence>
<dbReference type="AlphaFoldDB" id="A0A840TVB2"/>
<evidence type="ECO:0000313" key="17">
    <source>
        <dbReference type="Proteomes" id="UP000557307"/>
    </source>
</evidence>
<dbReference type="InterPro" id="IPR036565">
    <property type="entry name" value="Mur-like_cat_sf"/>
</dbReference>
<evidence type="ECO:0000256" key="5">
    <source>
        <dbReference type="ARBA" id="ARBA00022840"/>
    </source>
</evidence>
<dbReference type="InterPro" id="IPR000713">
    <property type="entry name" value="Mur_ligase_N"/>
</dbReference>
<name>A0A840TVB2_9BACT</name>
<dbReference type="SUPFAM" id="SSF53623">
    <property type="entry name" value="MurD-like peptide ligases, catalytic domain"/>
    <property type="match status" value="1"/>
</dbReference>
<keyword evidence="12" id="KW-0812">Transmembrane</keyword>
<keyword evidence="8 10" id="KW-0131">Cell cycle</keyword>
<feature type="domain" description="Mur ligase N-terminal catalytic" evidence="13">
    <location>
        <begin position="49"/>
        <end position="116"/>
    </location>
</feature>
<evidence type="ECO:0000256" key="7">
    <source>
        <dbReference type="ARBA" id="ARBA00022984"/>
    </source>
</evidence>
<comment type="function">
    <text evidence="10 11">Involved in cell wall formation. Catalyzes the final step in the synthesis of UDP-N-acetylmuramoyl-pentapeptide, the precursor of murein.</text>
</comment>
<organism evidence="16 17">
    <name type="scientific">Rhabdobacter roseus</name>
    <dbReference type="NCBI Taxonomy" id="1655419"/>
    <lineage>
        <taxon>Bacteria</taxon>
        <taxon>Pseudomonadati</taxon>
        <taxon>Bacteroidota</taxon>
        <taxon>Cytophagia</taxon>
        <taxon>Cytophagales</taxon>
        <taxon>Cytophagaceae</taxon>
        <taxon>Rhabdobacter</taxon>
    </lineage>
</organism>
<evidence type="ECO:0000256" key="1">
    <source>
        <dbReference type="ARBA" id="ARBA00022490"/>
    </source>
</evidence>
<accession>A0A840TVB2</accession>
<dbReference type="GO" id="GO:0008360">
    <property type="term" value="P:regulation of cell shape"/>
    <property type="evidence" value="ECO:0007669"/>
    <property type="project" value="UniProtKB-KW"/>
</dbReference>
<dbReference type="EC" id="6.3.2.10" evidence="10 11"/>
<evidence type="ECO:0000256" key="9">
    <source>
        <dbReference type="ARBA" id="ARBA00023316"/>
    </source>
</evidence>
<keyword evidence="3 10" id="KW-0132">Cell division</keyword>
<keyword evidence="2 10" id="KW-0436">Ligase</keyword>
<dbReference type="NCBIfam" id="TIGR01143">
    <property type="entry name" value="murF"/>
    <property type="match status" value="1"/>
</dbReference>
<dbReference type="PANTHER" id="PTHR43024">
    <property type="entry name" value="UDP-N-ACETYLMURAMOYL-TRIPEPTIDE--D-ALANYL-D-ALANINE LIGASE"/>
    <property type="match status" value="1"/>
</dbReference>
<dbReference type="HAMAP" id="MF_02019">
    <property type="entry name" value="MurF"/>
    <property type="match status" value="1"/>
</dbReference>
<comment type="catalytic activity">
    <reaction evidence="10 11">
        <text>D-alanyl-D-alanine + UDP-N-acetyl-alpha-D-muramoyl-L-alanyl-gamma-D-glutamyl-meso-2,6-diaminopimelate + ATP = UDP-N-acetyl-alpha-D-muramoyl-L-alanyl-gamma-D-glutamyl-meso-2,6-diaminopimeloyl-D-alanyl-D-alanine + ADP + phosphate + H(+)</text>
        <dbReference type="Rhea" id="RHEA:28374"/>
        <dbReference type="ChEBI" id="CHEBI:15378"/>
        <dbReference type="ChEBI" id="CHEBI:30616"/>
        <dbReference type="ChEBI" id="CHEBI:43474"/>
        <dbReference type="ChEBI" id="CHEBI:57822"/>
        <dbReference type="ChEBI" id="CHEBI:61386"/>
        <dbReference type="ChEBI" id="CHEBI:83905"/>
        <dbReference type="ChEBI" id="CHEBI:456216"/>
        <dbReference type="EC" id="6.3.2.10"/>
    </reaction>
</comment>
<evidence type="ECO:0000256" key="8">
    <source>
        <dbReference type="ARBA" id="ARBA00023306"/>
    </source>
</evidence>
<dbReference type="GO" id="GO:0051301">
    <property type="term" value="P:cell division"/>
    <property type="evidence" value="ECO:0007669"/>
    <property type="project" value="UniProtKB-KW"/>
</dbReference>
<feature type="domain" description="Mur ligase central" evidence="15">
    <location>
        <begin position="131"/>
        <end position="318"/>
    </location>
</feature>
<protein>
    <recommendedName>
        <fullName evidence="10 11">UDP-N-acetylmuramoyl-tripeptide--D-alanyl-D-alanine ligase</fullName>
        <ecNumber evidence="10 11">6.3.2.10</ecNumber>
    </recommendedName>
    <alternativeName>
        <fullName evidence="10">D-alanyl-D-alanine-adding enzyme</fullName>
    </alternativeName>
</protein>
<keyword evidence="7 10" id="KW-0573">Peptidoglycan synthesis</keyword>
<dbReference type="Gene3D" id="3.40.1390.10">
    <property type="entry name" value="MurE/MurF, N-terminal domain"/>
    <property type="match status" value="1"/>
</dbReference>
<keyword evidence="1 10" id="KW-0963">Cytoplasm</keyword>
<evidence type="ECO:0000256" key="4">
    <source>
        <dbReference type="ARBA" id="ARBA00022741"/>
    </source>
</evidence>
<evidence type="ECO:0000259" key="13">
    <source>
        <dbReference type="Pfam" id="PF01225"/>
    </source>
</evidence>
<dbReference type="GO" id="GO:0005737">
    <property type="term" value="C:cytoplasm"/>
    <property type="evidence" value="ECO:0007669"/>
    <property type="project" value="UniProtKB-SubCell"/>
</dbReference>
<dbReference type="Gene3D" id="3.40.1190.10">
    <property type="entry name" value="Mur-like, catalytic domain"/>
    <property type="match status" value="1"/>
</dbReference>
<dbReference type="PANTHER" id="PTHR43024:SF1">
    <property type="entry name" value="UDP-N-ACETYLMURAMOYL-TRIPEPTIDE--D-ALANYL-D-ALANINE LIGASE"/>
    <property type="match status" value="1"/>
</dbReference>
<dbReference type="InterPro" id="IPR005863">
    <property type="entry name" value="UDP-N-AcMur_synth"/>
</dbReference>
<dbReference type="GO" id="GO:0047480">
    <property type="term" value="F:UDP-N-acetylmuramoyl-tripeptide-D-alanyl-D-alanine ligase activity"/>
    <property type="evidence" value="ECO:0007669"/>
    <property type="project" value="UniProtKB-UniRule"/>
</dbReference>
<dbReference type="Gene3D" id="3.90.190.20">
    <property type="entry name" value="Mur ligase, C-terminal domain"/>
    <property type="match status" value="1"/>
</dbReference>
<dbReference type="GO" id="GO:0071555">
    <property type="term" value="P:cell wall organization"/>
    <property type="evidence" value="ECO:0007669"/>
    <property type="project" value="UniProtKB-KW"/>
</dbReference>
<dbReference type="SUPFAM" id="SSF53244">
    <property type="entry name" value="MurD-like peptide ligases, peptide-binding domain"/>
    <property type="match status" value="1"/>
</dbReference>
<dbReference type="InterPro" id="IPR013221">
    <property type="entry name" value="Mur_ligase_cen"/>
</dbReference>
<dbReference type="GO" id="GO:0005524">
    <property type="term" value="F:ATP binding"/>
    <property type="evidence" value="ECO:0007669"/>
    <property type="project" value="UniProtKB-UniRule"/>
</dbReference>
<comment type="caution">
    <text evidence="16">The sequence shown here is derived from an EMBL/GenBank/DDBJ whole genome shotgun (WGS) entry which is preliminary data.</text>
</comment>
<dbReference type="Proteomes" id="UP000557307">
    <property type="component" value="Unassembled WGS sequence"/>
</dbReference>
<keyword evidence="9 10" id="KW-0961">Cell wall biogenesis/degradation</keyword>
<dbReference type="Pfam" id="PF02875">
    <property type="entry name" value="Mur_ligase_C"/>
    <property type="match status" value="1"/>
</dbReference>
<proteinExistence type="inferred from homology"/>
<keyword evidence="12" id="KW-0472">Membrane</keyword>
<dbReference type="InterPro" id="IPR035911">
    <property type="entry name" value="MurE/MurF_N"/>
</dbReference>
<dbReference type="EMBL" id="JACHGF010000005">
    <property type="protein sequence ID" value="MBB5285522.1"/>
    <property type="molecule type" value="Genomic_DNA"/>
</dbReference>
<keyword evidence="6 10" id="KW-0133">Cell shape</keyword>
<evidence type="ECO:0000256" key="3">
    <source>
        <dbReference type="ARBA" id="ARBA00022618"/>
    </source>
</evidence>
<dbReference type="Pfam" id="PF08245">
    <property type="entry name" value="Mur_ligase_M"/>
    <property type="match status" value="1"/>
</dbReference>
<dbReference type="UniPathway" id="UPA00219"/>
<comment type="pathway">
    <text evidence="10 11">Cell wall biogenesis; peptidoglycan biosynthesis.</text>
</comment>
<comment type="subcellular location">
    <subcellularLocation>
        <location evidence="10 11">Cytoplasm</location>
    </subcellularLocation>
</comment>
<evidence type="ECO:0000256" key="12">
    <source>
        <dbReference type="SAM" id="Phobius"/>
    </source>
</evidence>
<dbReference type="InterPro" id="IPR004101">
    <property type="entry name" value="Mur_ligase_C"/>
</dbReference>
<feature type="transmembrane region" description="Helical" evidence="12">
    <location>
        <begin position="20"/>
        <end position="37"/>
    </location>
</feature>
<feature type="binding site" evidence="10">
    <location>
        <begin position="132"/>
        <end position="138"/>
    </location>
    <ligand>
        <name>ATP</name>
        <dbReference type="ChEBI" id="CHEBI:30616"/>
    </ligand>
</feature>
<evidence type="ECO:0000313" key="16">
    <source>
        <dbReference type="EMBL" id="MBB5285522.1"/>
    </source>
</evidence>
<keyword evidence="5 10" id="KW-0067">ATP-binding</keyword>
<keyword evidence="12" id="KW-1133">Transmembrane helix</keyword>
<gene>
    <name evidence="10" type="primary">murF</name>
    <name evidence="16" type="ORF">HNQ92_003679</name>
</gene>
<reference evidence="16 17" key="1">
    <citation type="submission" date="2020-08" db="EMBL/GenBank/DDBJ databases">
        <title>Genomic Encyclopedia of Type Strains, Phase IV (KMG-IV): sequencing the most valuable type-strain genomes for metagenomic binning, comparative biology and taxonomic classification.</title>
        <authorList>
            <person name="Goeker M."/>
        </authorList>
    </citation>
    <scope>NUCLEOTIDE SEQUENCE [LARGE SCALE GENOMIC DNA]</scope>
    <source>
        <strain evidence="16 17">DSM 105074</strain>
    </source>
</reference>
<dbReference type="InterPro" id="IPR051046">
    <property type="entry name" value="MurCDEF_CellWall_CoF430Synth"/>
</dbReference>